<evidence type="ECO:0000313" key="3">
    <source>
        <dbReference type="Proteomes" id="UP000193642"/>
    </source>
</evidence>
<name>A0A1Y2CC48_9FUNG</name>
<comment type="caution">
    <text evidence="2">The sequence shown here is derived from an EMBL/GenBank/DDBJ whole genome shotgun (WGS) entry which is preliminary data.</text>
</comment>
<dbReference type="OrthoDB" id="2109857at2759"/>
<dbReference type="InterPro" id="IPR014729">
    <property type="entry name" value="Rossmann-like_a/b/a_fold"/>
</dbReference>
<proteinExistence type="predicted"/>
<dbReference type="AlphaFoldDB" id="A0A1Y2CC48"/>
<feature type="region of interest" description="Disordered" evidence="1">
    <location>
        <begin position="1"/>
        <end position="62"/>
    </location>
</feature>
<sequence length="182" mass="19543">MSVPATPAAAAAEPLEAPRPSKDTAIRDSPTEAAFEDDDREDSAPNKPTTATPNQTTAPTSTATLSRASILLRSIRHQKAHNLALNILVCPPSPSATYNPATMICKLVNESKTKADLLILGLSGDSFLGTMSSYCIMNARCRVIIKRLTYSVDPSAFMENHSSPPPHQMAPASAIYRHRESL</sequence>
<gene>
    <name evidence="2" type="ORF">BCR33DRAFT_717012</name>
</gene>
<dbReference type="EMBL" id="MCGO01000022">
    <property type="protein sequence ID" value="ORY44506.1"/>
    <property type="molecule type" value="Genomic_DNA"/>
</dbReference>
<keyword evidence="3" id="KW-1185">Reference proteome</keyword>
<feature type="compositionally biased region" description="Low complexity" evidence="1">
    <location>
        <begin position="45"/>
        <end position="62"/>
    </location>
</feature>
<organism evidence="2 3">
    <name type="scientific">Rhizoclosmatium globosum</name>
    <dbReference type="NCBI Taxonomy" id="329046"/>
    <lineage>
        <taxon>Eukaryota</taxon>
        <taxon>Fungi</taxon>
        <taxon>Fungi incertae sedis</taxon>
        <taxon>Chytridiomycota</taxon>
        <taxon>Chytridiomycota incertae sedis</taxon>
        <taxon>Chytridiomycetes</taxon>
        <taxon>Chytridiales</taxon>
        <taxon>Chytriomycetaceae</taxon>
        <taxon>Rhizoclosmatium</taxon>
    </lineage>
</organism>
<accession>A0A1Y2CC48</accession>
<protein>
    <recommendedName>
        <fullName evidence="4">UspA domain-containing protein</fullName>
    </recommendedName>
</protein>
<dbReference type="Proteomes" id="UP000193642">
    <property type="component" value="Unassembled WGS sequence"/>
</dbReference>
<evidence type="ECO:0008006" key="4">
    <source>
        <dbReference type="Google" id="ProtNLM"/>
    </source>
</evidence>
<evidence type="ECO:0000256" key="1">
    <source>
        <dbReference type="SAM" id="MobiDB-lite"/>
    </source>
</evidence>
<feature type="compositionally biased region" description="Low complexity" evidence="1">
    <location>
        <begin position="1"/>
        <end position="15"/>
    </location>
</feature>
<evidence type="ECO:0000313" key="2">
    <source>
        <dbReference type="EMBL" id="ORY44506.1"/>
    </source>
</evidence>
<feature type="compositionally biased region" description="Basic and acidic residues" evidence="1">
    <location>
        <begin position="19"/>
        <end position="30"/>
    </location>
</feature>
<reference evidence="2 3" key="1">
    <citation type="submission" date="2016-07" db="EMBL/GenBank/DDBJ databases">
        <title>Pervasive Adenine N6-methylation of Active Genes in Fungi.</title>
        <authorList>
            <consortium name="DOE Joint Genome Institute"/>
            <person name="Mondo S.J."/>
            <person name="Dannebaum R.O."/>
            <person name="Kuo R.C."/>
            <person name="Labutti K."/>
            <person name="Haridas S."/>
            <person name="Kuo A."/>
            <person name="Salamov A."/>
            <person name="Ahrendt S.R."/>
            <person name="Lipzen A."/>
            <person name="Sullivan W."/>
            <person name="Andreopoulos W.B."/>
            <person name="Clum A."/>
            <person name="Lindquist E."/>
            <person name="Daum C."/>
            <person name="Ramamoorthy G.K."/>
            <person name="Gryganskyi A."/>
            <person name="Culley D."/>
            <person name="Magnuson J.K."/>
            <person name="James T.Y."/>
            <person name="O'Malley M.A."/>
            <person name="Stajich J.E."/>
            <person name="Spatafora J.W."/>
            <person name="Visel A."/>
            <person name="Grigoriev I.V."/>
        </authorList>
    </citation>
    <scope>NUCLEOTIDE SEQUENCE [LARGE SCALE GENOMIC DNA]</scope>
    <source>
        <strain evidence="2 3">JEL800</strain>
    </source>
</reference>
<dbReference type="Gene3D" id="3.40.50.620">
    <property type="entry name" value="HUPs"/>
    <property type="match status" value="1"/>
</dbReference>